<evidence type="ECO:0000313" key="2">
    <source>
        <dbReference type="EMBL" id="VFS66163.1"/>
    </source>
</evidence>
<dbReference type="AlphaFoldDB" id="A0A485B1K1"/>
<feature type="domain" description="GspL periplasmic" evidence="1">
    <location>
        <begin position="1"/>
        <end position="74"/>
    </location>
</feature>
<dbReference type="Pfam" id="PF12693">
    <property type="entry name" value="GspL_C"/>
    <property type="match status" value="1"/>
</dbReference>
<dbReference type="Proteomes" id="UP000332594">
    <property type="component" value="Unassembled WGS sequence"/>
</dbReference>
<gene>
    <name evidence="2" type="ORF">NCTC13038_00740</name>
</gene>
<organism evidence="2 3">
    <name type="scientific">Raoultella terrigena</name>
    <name type="common">Klebsiella terrigena</name>
    <dbReference type="NCBI Taxonomy" id="577"/>
    <lineage>
        <taxon>Bacteria</taxon>
        <taxon>Pseudomonadati</taxon>
        <taxon>Pseudomonadota</taxon>
        <taxon>Gammaproteobacteria</taxon>
        <taxon>Enterobacterales</taxon>
        <taxon>Enterobacteriaceae</taxon>
        <taxon>Klebsiella/Raoultella group</taxon>
        <taxon>Raoultella</taxon>
    </lineage>
</organism>
<name>A0A485B1K1_RAOTE</name>
<proteinExistence type="predicted"/>
<dbReference type="Gene3D" id="3.30.1360.100">
    <property type="entry name" value="General secretion pathway protein M, EpsM"/>
    <property type="match status" value="1"/>
</dbReference>
<accession>A0A485B1K1</accession>
<dbReference type="EMBL" id="CAADJG010000002">
    <property type="protein sequence ID" value="VFS66163.1"/>
    <property type="molecule type" value="Genomic_DNA"/>
</dbReference>
<sequence>MQQHLRQLEQTAAHPPSVVTISLVQKIVAETPGIRLRALAYDGARNALQLDVSAVSPRALEQFRLRRSPIFACEPAK</sequence>
<evidence type="ECO:0000259" key="1">
    <source>
        <dbReference type="Pfam" id="PF12693"/>
    </source>
</evidence>
<evidence type="ECO:0000313" key="3">
    <source>
        <dbReference type="Proteomes" id="UP000332594"/>
    </source>
</evidence>
<reference evidence="2 3" key="1">
    <citation type="submission" date="2019-03" db="EMBL/GenBank/DDBJ databases">
        <authorList>
            <consortium name="Pathogen Informatics"/>
        </authorList>
    </citation>
    <scope>NUCLEOTIDE SEQUENCE [LARGE SCALE GENOMIC DNA]</scope>
    <source>
        <strain evidence="2 3">NCTC13038</strain>
    </source>
</reference>
<dbReference type="InterPro" id="IPR025691">
    <property type="entry name" value="GspL_pp_dom"/>
</dbReference>
<protein>
    <submittedName>
        <fullName evidence="2">Type II secretory pathway, component PulL</fullName>
    </submittedName>
</protein>